<comment type="caution">
    <text evidence="1">The sequence shown here is derived from an EMBL/GenBank/DDBJ whole genome shotgun (WGS) entry which is preliminary data.</text>
</comment>
<evidence type="ECO:0000313" key="1">
    <source>
        <dbReference type="EMBL" id="OIQ84339.1"/>
    </source>
</evidence>
<dbReference type="AlphaFoldDB" id="A0A1J5R3P2"/>
<gene>
    <name evidence="1" type="ORF">GALL_338350</name>
</gene>
<reference evidence="1" key="1">
    <citation type="submission" date="2016-10" db="EMBL/GenBank/DDBJ databases">
        <title>Sequence of Gallionella enrichment culture.</title>
        <authorList>
            <person name="Poehlein A."/>
            <person name="Muehling M."/>
            <person name="Daniel R."/>
        </authorList>
    </citation>
    <scope>NUCLEOTIDE SEQUENCE</scope>
</reference>
<sequence>MCSPARCSRCGKVTWSGCGMHVDAVMANVEPSQRCTCR</sequence>
<dbReference type="PANTHER" id="PTHR34724:SF2">
    <property type="entry name" value="OS12G0596101 PROTEIN"/>
    <property type="match status" value="1"/>
</dbReference>
<protein>
    <submittedName>
        <fullName evidence="1">Uncharacterized protein</fullName>
    </submittedName>
</protein>
<dbReference type="EMBL" id="MLJW01000625">
    <property type="protein sequence ID" value="OIQ84339.1"/>
    <property type="molecule type" value="Genomic_DNA"/>
</dbReference>
<proteinExistence type="predicted"/>
<accession>A0A1J5R3P2</accession>
<organism evidence="1">
    <name type="scientific">mine drainage metagenome</name>
    <dbReference type="NCBI Taxonomy" id="410659"/>
    <lineage>
        <taxon>unclassified sequences</taxon>
        <taxon>metagenomes</taxon>
        <taxon>ecological metagenomes</taxon>
    </lineage>
</organism>
<dbReference type="PANTHER" id="PTHR34724">
    <property type="entry name" value="OS12G0596101 PROTEIN"/>
    <property type="match status" value="1"/>
</dbReference>
<name>A0A1J5R3P2_9ZZZZ</name>